<reference evidence="1 2" key="1">
    <citation type="submission" date="2014-10" db="EMBL/GenBank/DDBJ databases">
        <title>Draft genome of anammox bacterium scalindua brodae, obtained using differential coverage binning of sequence data from two enrichment reactors.</title>
        <authorList>
            <person name="Speth D.R."/>
            <person name="Russ L."/>
            <person name="Kartal B."/>
            <person name="Op den Camp H.J."/>
            <person name="Dutilh B.E."/>
            <person name="Jetten M.S."/>
        </authorList>
    </citation>
    <scope>NUCLEOTIDE SEQUENCE [LARGE SCALE GENOMIC DNA]</scope>
    <source>
        <strain evidence="1">RU1</strain>
    </source>
</reference>
<name>A0A0B0EEB7_9BACT</name>
<dbReference type="AlphaFoldDB" id="A0A0B0EEB7"/>
<organism evidence="1 2">
    <name type="scientific">Candidatus Scalindua brodae</name>
    <dbReference type="NCBI Taxonomy" id="237368"/>
    <lineage>
        <taxon>Bacteria</taxon>
        <taxon>Pseudomonadati</taxon>
        <taxon>Planctomycetota</taxon>
        <taxon>Candidatus Brocadiia</taxon>
        <taxon>Candidatus Brocadiales</taxon>
        <taxon>Candidatus Scalinduaceae</taxon>
        <taxon>Candidatus Scalindua</taxon>
    </lineage>
</organism>
<evidence type="ECO:0000313" key="2">
    <source>
        <dbReference type="Proteomes" id="UP000030652"/>
    </source>
</evidence>
<protein>
    <submittedName>
        <fullName evidence="1">Uncharacterized protein</fullName>
    </submittedName>
</protein>
<dbReference type="EMBL" id="JRYO01000194">
    <property type="protein sequence ID" value="KHE91482.1"/>
    <property type="molecule type" value="Genomic_DNA"/>
</dbReference>
<accession>A0A0B0EEB7</accession>
<comment type="caution">
    <text evidence="1">The sequence shown here is derived from an EMBL/GenBank/DDBJ whole genome shotgun (WGS) entry which is preliminary data.</text>
</comment>
<proteinExistence type="predicted"/>
<evidence type="ECO:0000313" key="1">
    <source>
        <dbReference type="EMBL" id="KHE91482.1"/>
    </source>
</evidence>
<sequence length="167" mass="17799">MANQISSSTVIKKIKRKAGQKMILTITRRYGLFFLIAITCLFLAGNAFASTLVEPEVVKTRVEILPPGGRTIAGPGVVHLVAEQTVIYENRSGVNQILCVTIANSGSASVALKKGSTLQMVVPGNKTASVCMDVKALPDLNGALWIAAIPDGLDETNVVWRIDSYGN</sequence>
<dbReference type="Proteomes" id="UP000030652">
    <property type="component" value="Unassembled WGS sequence"/>
</dbReference>
<gene>
    <name evidence="1" type="ORF">SCABRO_02771</name>
</gene>